<gene>
    <name evidence="11" type="ORF">Mag101_02390</name>
</gene>
<reference evidence="11" key="1">
    <citation type="submission" date="2017-02" db="EMBL/GenBank/DDBJ databases">
        <title>Genome of Microbulbifer agarilyticus GP101.</title>
        <authorList>
            <person name="Jung J."/>
            <person name="Bae S.S."/>
            <person name="Baek K."/>
        </authorList>
    </citation>
    <scope>NUCLEOTIDE SEQUENCE [LARGE SCALE GENOMIC DNA]</scope>
    <source>
        <strain evidence="11">GP101</strain>
    </source>
</reference>
<evidence type="ECO:0000256" key="4">
    <source>
        <dbReference type="ARBA" id="ARBA00022801"/>
    </source>
</evidence>
<feature type="compositionally biased region" description="Basic and acidic residues" evidence="7">
    <location>
        <begin position="75"/>
        <end position="85"/>
    </location>
</feature>
<comment type="subcellular location">
    <subcellularLocation>
        <location evidence="1">Membrane</location>
        <topology evidence="1">Multi-pass membrane protein</topology>
    </subcellularLocation>
</comment>
<dbReference type="EMBL" id="CP019650">
    <property type="protein sequence ID" value="AQQ66622.1"/>
    <property type="molecule type" value="Genomic_DNA"/>
</dbReference>
<evidence type="ECO:0000313" key="11">
    <source>
        <dbReference type="EMBL" id="AQQ66622.1"/>
    </source>
</evidence>
<feature type="transmembrane region" description="Helical" evidence="8">
    <location>
        <begin position="182"/>
        <end position="204"/>
    </location>
</feature>
<keyword evidence="11" id="KW-0645">Protease</keyword>
<feature type="domain" description="Peptidase S54 rhomboid" evidence="9">
    <location>
        <begin position="177"/>
        <end position="317"/>
    </location>
</feature>
<feature type="compositionally biased region" description="Basic and acidic residues" evidence="7">
    <location>
        <begin position="103"/>
        <end position="113"/>
    </location>
</feature>
<evidence type="ECO:0000256" key="8">
    <source>
        <dbReference type="SAM" id="Phobius"/>
    </source>
</evidence>
<dbReference type="GO" id="GO:0004252">
    <property type="term" value="F:serine-type endopeptidase activity"/>
    <property type="evidence" value="ECO:0007669"/>
    <property type="project" value="InterPro"/>
</dbReference>
<dbReference type="Proteomes" id="UP000188219">
    <property type="component" value="Chromosome"/>
</dbReference>
<dbReference type="Pfam" id="PF16733">
    <property type="entry name" value="NRho"/>
    <property type="match status" value="1"/>
</dbReference>
<keyword evidence="12" id="KW-1185">Reference proteome</keyword>
<dbReference type="InterPro" id="IPR038244">
    <property type="entry name" value="NRho_sf"/>
</dbReference>
<feature type="transmembrane region" description="Helical" evidence="8">
    <location>
        <begin position="299"/>
        <end position="318"/>
    </location>
</feature>
<protein>
    <submittedName>
        <fullName evidence="11">Rhomboid family intramembrane serine protease</fullName>
    </submittedName>
</protein>
<dbReference type="AlphaFoldDB" id="A0A1Q2M316"/>
<sequence>MNQWITICEFPLGRDLSPLAEFIRRHELPVRISEENNAQVVASLVPQLVEPLRDLFARWQEGSVDLARVEVQVHDSSEAQGETDKVNGSSEVDGAAAQPATEARAEKTERAESVEPVSAIPQWPLQQTPVSLLLIALCFIGWFLLRQGWAEPLVIYPEQQGDFDLPGSILSQQLSQGEFWRLWTPAMVHFSIPHALFNSLGIWIVGRSLEARAGSLWFALLVLISAPVANIAQYAWSPGNLFGGMSGVVYALIGAALVIQRWQPQWRDVPAALIWLAVVWLLVCMTGLVDYFIPGGIANAAHAGGFAAGLLLGILFCLGGGAQRYFATPAQSQSAQTNTSRKSF</sequence>
<dbReference type="OrthoDB" id="9778341at2"/>
<dbReference type="PANTHER" id="PTHR43731">
    <property type="entry name" value="RHOMBOID PROTEASE"/>
    <property type="match status" value="1"/>
</dbReference>
<dbReference type="InterPro" id="IPR035952">
    <property type="entry name" value="Rhomboid-like_sf"/>
</dbReference>
<dbReference type="Gene3D" id="3.30.70.2080">
    <property type="match status" value="1"/>
</dbReference>
<evidence type="ECO:0000259" key="9">
    <source>
        <dbReference type="Pfam" id="PF01694"/>
    </source>
</evidence>
<dbReference type="Pfam" id="PF01694">
    <property type="entry name" value="Rhomboid"/>
    <property type="match status" value="1"/>
</dbReference>
<evidence type="ECO:0000256" key="3">
    <source>
        <dbReference type="ARBA" id="ARBA00022692"/>
    </source>
</evidence>
<evidence type="ECO:0000256" key="2">
    <source>
        <dbReference type="ARBA" id="ARBA00009045"/>
    </source>
</evidence>
<dbReference type="InterPro" id="IPR031976">
    <property type="entry name" value="NRho"/>
</dbReference>
<keyword evidence="3 8" id="KW-0812">Transmembrane</keyword>
<dbReference type="Gene3D" id="1.20.1540.10">
    <property type="entry name" value="Rhomboid-like"/>
    <property type="match status" value="1"/>
</dbReference>
<dbReference type="RefSeq" id="WP_077400259.1">
    <property type="nucleotide sequence ID" value="NZ_CP019650.1"/>
</dbReference>
<feature type="transmembrane region" description="Helical" evidence="8">
    <location>
        <begin position="271"/>
        <end position="293"/>
    </location>
</feature>
<dbReference type="InterPro" id="IPR022764">
    <property type="entry name" value="Peptidase_S54_rhomboid_dom"/>
</dbReference>
<dbReference type="KEGG" id="maga:Mag101_02390"/>
<evidence type="ECO:0000313" key="12">
    <source>
        <dbReference type="Proteomes" id="UP000188219"/>
    </source>
</evidence>
<dbReference type="SUPFAM" id="SSF144091">
    <property type="entry name" value="Rhomboid-like"/>
    <property type="match status" value="1"/>
</dbReference>
<keyword evidence="6 8" id="KW-0472">Membrane</keyword>
<dbReference type="PANTHER" id="PTHR43731:SF14">
    <property type="entry name" value="PRESENILIN-ASSOCIATED RHOMBOID-LIKE PROTEIN, MITOCHONDRIAL"/>
    <property type="match status" value="1"/>
</dbReference>
<organism evidence="11 12">
    <name type="scientific">Microbulbifer agarilyticus</name>
    <dbReference type="NCBI Taxonomy" id="260552"/>
    <lineage>
        <taxon>Bacteria</taxon>
        <taxon>Pseudomonadati</taxon>
        <taxon>Pseudomonadota</taxon>
        <taxon>Gammaproteobacteria</taxon>
        <taxon>Cellvibrionales</taxon>
        <taxon>Microbulbiferaceae</taxon>
        <taxon>Microbulbifer</taxon>
    </lineage>
</organism>
<comment type="similarity">
    <text evidence="2">Belongs to the peptidase S54 family.</text>
</comment>
<dbReference type="STRING" id="260552.Mag101_02390"/>
<evidence type="ECO:0000256" key="7">
    <source>
        <dbReference type="SAM" id="MobiDB-lite"/>
    </source>
</evidence>
<evidence type="ECO:0000256" key="5">
    <source>
        <dbReference type="ARBA" id="ARBA00022989"/>
    </source>
</evidence>
<keyword evidence="5 8" id="KW-1133">Transmembrane helix</keyword>
<feature type="transmembrane region" description="Helical" evidence="8">
    <location>
        <begin position="216"/>
        <end position="235"/>
    </location>
</feature>
<proteinExistence type="inferred from homology"/>
<keyword evidence="4" id="KW-0378">Hydrolase</keyword>
<feature type="region of interest" description="Disordered" evidence="7">
    <location>
        <begin position="75"/>
        <end position="113"/>
    </location>
</feature>
<dbReference type="GO" id="GO:0006508">
    <property type="term" value="P:proteolysis"/>
    <property type="evidence" value="ECO:0007669"/>
    <property type="project" value="UniProtKB-KW"/>
</dbReference>
<name>A0A1Q2M316_9GAMM</name>
<evidence type="ECO:0000256" key="6">
    <source>
        <dbReference type="ARBA" id="ARBA00023136"/>
    </source>
</evidence>
<dbReference type="GO" id="GO:0016020">
    <property type="term" value="C:membrane"/>
    <property type="evidence" value="ECO:0007669"/>
    <property type="project" value="UniProtKB-SubCell"/>
</dbReference>
<dbReference type="InterPro" id="IPR050925">
    <property type="entry name" value="Rhomboid_protease_S54"/>
</dbReference>
<evidence type="ECO:0000256" key="1">
    <source>
        <dbReference type="ARBA" id="ARBA00004141"/>
    </source>
</evidence>
<feature type="transmembrane region" description="Helical" evidence="8">
    <location>
        <begin position="241"/>
        <end position="259"/>
    </location>
</feature>
<feature type="transmembrane region" description="Helical" evidence="8">
    <location>
        <begin position="130"/>
        <end position="149"/>
    </location>
</feature>
<dbReference type="eggNOG" id="COG0705">
    <property type="taxonomic scope" value="Bacteria"/>
</dbReference>
<evidence type="ECO:0000259" key="10">
    <source>
        <dbReference type="Pfam" id="PF16733"/>
    </source>
</evidence>
<accession>A0A1Q2M316</accession>
<feature type="domain" description="Rhomboid protease N-terminal" evidence="10">
    <location>
        <begin position="3"/>
        <end position="66"/>
    </location>
</feature>